<dbReference type="EMBL" id="JAKROA010000013">
    <property type="protein sequence ID" value="KAL5104385.1"/>
    <property type="molecule type" value="Genomic_DNA"/>
</dbReference>
<sequence length="151" mass="16822">MTGGHLVVIIVFTTLSSPPMEGNRMRGRCKRKLSLMAHNVEVETEAEAAIGSITSIRANWYFQRSPLTNLSCVRSVHRLFHPFKGFYNSPGGSVPLGSFNWSLFGSQAEGCAYPTNRSFDARIAEKALTSLQWETTPRVPSNLRYGRRMPG</sequence>
<name>A0ABR4Q407_9CEST</name>
<proteinExistence type="predicted"/>
<evidence type="ECO:0000256" key="1">
    <source>
        <dbReference type="SAM" id="SignalP"/>
    </source>
</evidence>
<keyword evidence="3" id="KW-1185">Reference proteome</keyword>
<evidence type="ECO:0000313" key="3">
    <source>
        <dbReference type="Proteomes" id="UP001651158"/>
    </source>
</evidence>
<organism evidence="2 3">
    <name type="scientific">Taenia crassiceps</name>
    <dbReference type="NCBI Taxonomy" id="6207"/>
    <lineage>
        <taxon>Eukaryota</taxon>
        <taxon>Metazoa</taxon>
        <taxon>Spiralia</taxon>
        <taxon>Lophotrochozoa</taxon>
        <taxon>Platyhelminthes</taxon>
        <taxon>Cestoda</taxon>
        <taxon>Eucestoda</taxon>
        <taxon>Cyclophyllidea</taxon>
        <taxon>Taeniidae</taxon>
        <taxon>Taenia</taxon>
    </lineage>
</organism>
<evidence type="ECO:0000313" key="2">
    <source>
        <dbReference type="EMBL" id="KAL5104385.1"/>
    </source>
</evidence>
<protein>
    <submittedName>
        <fullName evidence="2">Uncharacterized protein</fullName>
    </submittedName>
</protein>
<keyword evidence="1" id="KW-0732">Signal</keyword>
<accession>A0ABR4Q407</accession>
<reference evidence="2 3" key="1">
    <citation type="journal article" date="2022" name="Front. Cell. Infect. Microbiol.">
        <title>The Genomes of Two Strains of Taenia crassiceps the Animal Model for the Study of Human Cysticercosis.</title>
        <authorList>
            <person name="Bobes R.J."/>
            <person name="Estrada K."/>
            <person name="Rios-Valencia D.G."/>
            <person name="Calderon-Gallegos A."/>
            <person name="de la Torre P."/>
            <person name="Carrero J.C."/>
            <person name="Sanchez-Flores A."/>
            <person name="Laclette J.P."/>
        </authorList>
    </citation>
    <scope>NUCLEOTIDE SEQUENCE [LARGE SCALE GENOMIC DNA]</scope>
    <source>
        <strain evidence="2">WFUcys</strain>
    </source>
</reference>
<feature type="chain" id="PRO_5046656492" evidence="1">
    <location>
        <begin position="23"/>
        <end position="151"/>
    </location>
</feature>
<dbReference type="Proteomes" id="UP001651158">
    <property type="component" value="Unassembled WGS sequence"/>
</dbReference>
<feature type="signal peptide" evidence="1">
    <location>
        <begin position="1"/>
        <end position="22"/>
    </location>
</feature>
<comment type="caution">
    <text evidence="2">The sequence shown here is derived from an EMBL/GenBank/DDBJ whole genome shotgun (WGS) entry which is preliminary data.</text>
</comment>
<gene>
    <name evidence="2" type="ORF">TcWFU_010549</name>
</gene>